<dbReference type="NCBIfam" id="TIGR01640">
    <property type="entry name" value="F_box_assoc_1"/>
    <property type="match status" value="1"/>
</dbReference>
<keyword evidence="4" id="KW-1185">Reference proteome</keyword>
<accession>A0A565AVZ9</accession>
<feature type="transmembrane region" description="Helical" evidence="1">
    <location>
        <begin position="364"/>
        <end position="388"/>
    </location>
</feature>
<dbReference type="EMBL" id="CABITT030000002">
    <property type="protein sequence ID" value="VVA93532.1"/>
    <property type="molecule type" value="Genomic_DNA"/>
</dbReference>
<evidence type="ECO:0000313" key="3">
    <source>
        <dbReference type="EMBL" id="VVA93532.1"/>
    </source>
</evidence>
<dbReference type="OrthoDB" id="1845982at2759"/>
<proteinExistence type="predicted"/>
<dbReference type="PANTHER" id="PTHR31672:SF13">
    <property type="entry name" value="F-BOX PROTEIN CPR30-LIKE"/>
    <property type="match status" value="1"/>
</dbReference>
<sequence length="389" mass="45100">MSSPALNQDMIIEILSRFPVTEIGKSRLMNKECNKRSHESWFFNLNLHRTNSISGYLVQYNERGYKHQTSFVDEMRDFENKKLSIDFLPQGKVKIEACDSSHGVLLCLNETGPSVPDYIVCKPTTRQYRIIPNPIMQNCGISFGLAVIGLDPFRYEILRLSRLRNGMNRNNRTFACEVYDSDSFTWKRLKNLRLPKNDGLILSNPVQASGFLHWLSREDNVIRFCLKTETWSFFKTPNFGVSPKLVRYEGKLGVIRWSGYGKGLNRLWVLKSSFEKSWVKVKDIKNMGLRDDVLWTPSNDVVTLSSRDRVCYYNTNTEKLKIIQMNKEFTSYVYFPFCSDYEVIANDSNPVKASECMSLMFQQWAIHPFTKASLVLIVLFLLVGYVLLK</sequence>
<evidence type="ECO:0000259" key="2">
    <source>
        <dbReference type="Pfam" id="PF08268"/>
    </source>
</evidence>
<dbReference type="InterPro" id="IPR013187">
    <property type="entry name" value="F-box-assoc_dom_typ3"/>
</dbReference>
<keyword evidence="1" id="KW-1133">Transmembrane helix</keyword>
<organism evidence="3 4">
    <name type="scientific">Arabis nemorensis</name>
    <dbReference type="NCBI Taxonomy" id="586526"/>
    <lineage>
        <taxon>Eukaryota</taxon>
        <taxon>Viridiplantae</taxon>
        <taxon>Streptophyta</taxon>
        <taxon>Embryophyta</taxon>
        <taxon>Tracheophyta</taxon>
        <taxon>Spermatophyta</taxon>
        <taxon>Magnoliopsida</taxon>
        <taxon>eudicotyledons</taxon>
        <taxon>Gunneridae</taxon>
        <taxon>Pentapetalae</taxon>
        <taxon>rosids</taxon>
        <taxon>malvids</taxon>
        <taxon>Brassicales</taxon>
        <taxon>Brassicaceae</taxon>
        <taxon>Arabideae</taxon>
        <taxon>Arabis</taxon>
    </lineage>
</organism>
<dbReference type="PANTHER" id="PTHR31672">
    <property type="entry name" value="BNACNNG10540D PROTEIN"/>
    <property type="match status" value="1"/>
</dbReference>
<evidence type="ECO:0000313" key="4">
    <source>
        <dbReference type="Proteomes" id="UP000489600"/>
    </source>
</evidence>
<dbReference type="InterPro" id="IPR017451">
    <property type="entry name" value="F-box-assoc_interact_dom"/>
</dbReference>
<feature type="domain" description="F-box associated beta-propeller type 3" evidence="2">
    <location>
        <begin position="92"/>
        <end position="326"/>
    </location>
</feature>
<gene>
    <name evidence="3" type="ORF">ANE_LOCUS3977</name>
</gene>
<keyword evidence="1" id="KW-0812">Transmembrane</keyword>
<keyword evidence="1" id="KW-0472">Membrane</keyword>
<dbReference type="AlphaFoldDB" id="A0A565AVZ9"/>
<evidence type="ECO:0000256" key="1">
    <source>
        <dbReference type="SAM" id="Phobius"/>
    </source>
</evidence>
<protein>
    <recommendedName>
        <fullName evidence="2">F-box associated beta-propeller type 3 domain-containing protein</fullName>
    </recommendedName>
</protein>
<comment type="caution">
    <text evidence="3">The sequence shown here is derived from an EMBL/GenBank/DDBJ whole genome shotgun (WGS) entry which is preliminary data.</text>
</comment>
<reference evidence="3" key="1">
    <citation type="submission" date="2019-07" db="EMBL/GenBank/DDBJ databases">
        <authorList>
            <person name="Dittberner H."/>
        </authorList>
    </citation>
    <scope>NUCLEOTIDE SEQUENCE [LARGE SCALE GENOMIC DNA]</scope>
</reference>
<name>A0A565AVZ9_9BRAS</name>
<dbReference type="Proteomes" id="UP000489600">
    <property type="component" value="Unassembled WGS sequence"/>
</dbReference>
<dbReference type="Pfam" id="PF08268">
    <property type="entry name" value="FBA_3"/>
    <property type="match status" value="1"/>
</dbReference>
<dbReference type="InterPro" id="IPR050796">
    <property type="entry name" value="SCF_F-box_component"/>
</dbReference>